<dbReference type="InterPro" id="IPR039426">
    <property type="entry name" value="TonB-dep_rcpt-like"/>
</dbReference>
<dbReference type="InterPro" id="IPR012910">
    <property type="entry name" value="Plug_dom"/>
</dbReference>
<dbReference type="PROSITE" id="PS52016">
    <property type="entry name" value="TONB_DEPENDENT_REC_3"/>
    <property type="match status" value="1"/>
</dbReference>
<evidence type="ECO:0000256" key="4">
    <source>
        <dbReference type="ARBA" id="ARBA00022452"/>
    </source>
</evidence>
<evidence type="ECO:0000256" key="2">
    <source>
        <dbReference type="ARBA" id="ARBA00009810"/>
    </source>
</evidence>
<evidence type="ECO:0000313" key="18">
    <source>
        <dbReference type="Proteomes" id="UP000005019"/>
    </source>
</evidence>
<feature type="domain" description="TonB-dependent receptor plug" evidence="16">
    <location>
        <begin position="42"/>
        <end position="151"/>
    </location>
</feature>
<protein>
    <recommendedName>
        <fullName evidence="19">TonB-dependent receptor</fullName>
    </recommendedName>
</protein>
<evidence type="ECO:0000256" key="5">
    <source>
        <dbReference type="ARBA" id="ARBA00022692"/>
    </source>
</evidence>
<keyword evidence="8 11" id="KW-0472">Membrane</keyword>
<keyword evidence="5 11" id="KW-0812">Transmembrane</keyword>
<dbReference type="CDD" id="cd01347">
    <property type="entry name" value="ligand_gated_channel"/>
    <property type="match status" value="1"/>
</dbReference>
<feature type="region of interest" description="Disordered" evidence="13">
    <location>
        <begin position="256"/>
        <end position="277"/>
    </location>
</feature>
<name>F5R809_METUF</name>
<dbReference type="PANTHER" id="PTHR30069">
    <property type="entry name" value="TONB-DEPENDENT OUTER MEMBRANE RECEPTOR"/>
    <property type="match status" value="1"/>
</dbReference>
<evidence type="ECO:0000256" key="9">
    <source>
        <dbReference type="ARBA" id="ARBA00023170"/>
    </source>
</evidence>
<evidence type="ECO:0000259" key="16">
    <source>
        <dbReference type="Pfam" id="PF07715"/>
    </source>
</evidence>
<dbReference type="InterPro" id="IPR000531">
    <property type="entry name" value="Beta-barrel_TonB"/>
</dbReference>
<keyword evidence="9" id="KW-0675">Receptor</keyword>
<evidence type="ECO:0000256" key="11">
    <source>
        <dbReference type="PROSITE-ProRule" id="PRU01360"/>
    </source>
</evidence>
<comment type="caution">
    <text evidence="17">The sequence shown here is derived from an EMBL/GenBank/DDBJ whole genome shotgun (WGS) entry which is preliminary data.</text>
</comment>
<evidence type="ECO:0000256" key="1">
    <source>
        <dbReference type="ARBA" id="ARBA00004571"/>
    </source>
</evidence>
<dbReference type="Pfam" id="PF07715">
    <property type="entry name" value="Plug"/>
    <property type="match status" value="1"/>
</dbReference>
<dbReference type="EMBL" id="AFHG01000029">
    <property type="protein sequence ID" value="EGK73187.1"/>
    <property type="molecule type" value="Genomic_DNA"/>
</dbReference>
<proteinExistence type="inferred from homology"/>
<dbReference type="Pfam" id="PF00593">
    <property type="entry name" value="TonB_dep_Rec_b-barrel"/>
    <property type="match status" value="1"/>
</dbReference>
<feature type="chain" id="PRO_5003325638" description="TonB-dependent receptor" evidence="14">
    <location>
        <begin position="23"/>
        <end position="683"/>
    </location>
</feature>
<evidence type="ECO:0008006" key="19">
    <source>
        <dbReference type="Google" id="ProtNLM"/>
    </source>
</evidence>
<keyword evidence="7 12" id="KW-0798">TonB box</keyword>
<evidence type="ECO:0000256" key="8">
    <source>
        <dbReference type="ARBA" id="ARBA00023136"/>
    </source>
</evidence>
<dbReference type="RefSeq" id="WP_008058243.1">
    <property type="nucleotide sequence ID" value="NZ_AFHG01000029.1"/>
</dbReference>
<dbReference type="InterPro" id="IPR037066">
    <property type="entry name" value="Plug_dom_sf"/>
</dbReference>
<feature type="signal peptide" evidence="14">
    <location>
        <begin position="1"/>
        <end position="22"/>
    </location>
</feature>
<feature type="domain" description="TonB-dependent receptor-like beta-barrel" evidence="15">
    <location>
        <begin position="262"/>
        <end position="652"/>
    </location>
</feature>
<accession>F5R809</accession>
<keyword evidence="6 14" id="KW-0732">Signal</keyword>
<evidence type="ECO:0000256" key="13">
    <source>
        <dbReference type="SAM" id="MobiDB-lite"/>
    </source>
</evidence>
<evidence type="ECO:0000313" key="17">
    <source>
        <dbReference type="EMBL" id="EGK73187.1"/>
    </source>
</evidence>
<keyword evidence="10 11" id="KW-0998">Cell outer membrane</keyword>
<comment type="similarity">
    <text evidence="2 11 12">Belongs to the TonB-dependent receptor family.</text>
</comment>
<dbReference type="GO" id="GO:0044718">
    <property type="term" value="P:siderophore transmembrane transport"/>
    <property type="evidence" value="ECO:0007669"/>
    <property type="project" value="TreeGrafter"/>
</dbReference>
<dbReference type="SUPFAM" id="SSF56935">
    <property type="entry name" value="Porins"/>
    <property type="match status" value="1"/>
</dbReference>
<evidence type="ECO:0000259" key="15">
    <source>
        <dbReference type="Pfam" id="PF00593"/>
    </source>
</evidence>
<dbReference type="Gene3D" id="2.40.170.20">
    <property type="entry name" value="TonB-dependent receptor, beta-barrel domain"/>
    <property type="match status" value="1"/>
</dbReference>
<dbReference type="STRING" id="1000565.METUNv1_00360"/>
<gene>
    <name evidence="17" type="ORF">METUNv1_00360</name>
</gene>
<dbReference type="PANTHER" id="PTHR30069:SF29">
    <property type="entry name" value="HEMOGLOBIN AND HEMOGLOBIN-HAPTOGLOBIN-BINDING PROTEIN 1-RELATED"/>
    <property type="match status" value="1"/>
</dbReference>
<comment type="subcellular location">
    <subcellularLocation>
        <location evidence="1 11">Cell outer membrane</location>
        <topology evidence="1 11">Multi-pass membrane protein</topology>
    </subcellularLocation>
</comment>
<dbReference type="GO" id="GO:0015344">
    <property type="term" value="F:siderophore uptake transmembrane transporter activity"/>
    <property type="evidence" value="ECO:0007669"/>
    <property type="project" value="TreeGrafter"/>
</dbReference>
<sequence length="683" mass="74513">MNILFRPAFAGLLCLLAPHARADDALRLDEVVISAPSADDTLRTVPHGVSVITAGDIERAGAQGLGDLLGREAGLNLQSYFGRDKGATVDMRGLGATAVSNVLVLVDGVRLNADDLSGADLSSVALSQVERIEVLRGAGAVRYGDGAVGGIVHIRTRRPPSGELTGRVDLRSGAWGLREVRASAGGGNGPLALGLSLAAQDSDGYRRNDAYRARDAAVELSLLPEGRWSFLDLTLRAARHSDEYGLPGPVSADAFRGSRAQRRASTASPFDGGRTEDRTLGARLRADFGAAGLSMLQLDRRDRDNPYFIGVQSGLPPADQRNLIESGRRDLKLTHELEFEAFGGRHDVAVGHVRQWSDYLRQENGETVLDSSARRSGELNGRALWAEGVFRLGGGVSVNAGLRRDRAESRSEGRRYSRSCQYVFIPFPVVVPGSCVDAFRLTDAQAAVWRNRASELGASWQLSEALTAFVSESRHFRNPNIDELALAAPDLRPQRGRTREAGLRVRTDTVEFGATAYRMRIEDEIHFDSASGLSVNRNYALPTVRTGVELELRWRIRPSLLWVANAGYVQPRFEGMAADVPLVPRRTAHTRVEWSPDARIRLNFGARHAGRRFDGNDTGNRSFAPLPSYTVFDLALSVRSGAATWSAGVNNLFDRAYSTIAYSSTYYPMPERTAWMGVSWQLE</sequence>
<keyword evidence="4 11" id="KW-1134">Transmembrane beta strand</keyword>
<keyword evidence="3 11" id="KW-0813">Transport</keyword>
<dbReference type="Proteomes" id="UP000005019">
    <property type="component" value="Unassembled WGS sequence"/>
</dbReference>
<reference evidence="17 18" key="1">
    <citation type="journal article" date="2011" name="J. Bacteriol.">
        <title>Genome sequence of Methyloversatilis universalis FAM5T, a methylotrophic representative of the order Rhodocyclales.</title>
        <authorList>
            <person name="Kittichotirat W."/>
            <person name="Good N.M."/>
            <person name="Hall R."/>
            <person name="Bringel F."/>
            <person name="Lajus A."/>
            <person name="Medigue C."/>
            <person name="Smalley N.E."/>
            <person name="Beck D."/>
            <person name="Bumgarner R."/>
            <person name="Vuilleumier S."/>
            <person name="Kalyuzhnaya M.G."/>
        </authorList>
    </citation>
    <scope>NUCLEOTIDE SEQUENCE [LARGE SCALE GENOMIC DNA]</scope>
    <source>
        <strain evidence="18">ATCC BAA-1314 / JCM 13912 / FAM5</strain>
    </source>
</reference>
<dbReference type="eggNOG" id="COG4206">
    <property type="taxonomic scope" value="Bacteria"/>
</dbReference>
<keyword evidence="18" id="KW-1185">Reference proteome</keyword>
<organism evidence="17 18">
    <name type="scientific">Methyloversatilis universalis (strain ATCC BAA-1314 / DSM 25237 / JCM 13912 / CCUG 52030 / FAM5)</name>
    <dbReference type="NCBI Taxonomy" id="1000565"/>
    <lineage>
        <taxon>Bacteria</taxon>
        <taxon>Pseudomonadati</taxon>
        <taxon>Pseudomonadota</taxon>
        <taxon>Betaproteobacteria</taxon>
        <taxon>Nitrosomonadales</taxon>
        <taxon>Sterolibacteriaceae</taxon>
        <taxon>Methyloversatilis</taxon>
    </lineage>
</organism>
<evidence type="ECO:0000256" key="10">
    <source>
        <dbReference type="ARBA" id="ARBA00023237"/>
    </source>
</evidence>
<evidence type="ECO:0000256" key="7">
    <source>
        <dbReference type="ARBA" id="ARBA00023077"/>
    </source>
</evidence>
<evidence type="ECO:0000256" key="14">
    <source>
        <dbReference type="SAM" id="SignalP"/>
    </source>
</evidence>
<evidence type="ECO:0000256" key="3">
    <source>
        <dbReference type="ARBA" id="ARBA00022448"/>
    </source>
</evidence>
<dbReference type="OrthoDB" id="7176844at2"/>
<dbReference type="InterPro" id="IPR036942">
    <property type="entry name" value="Beta-barrel_TonB_sf"/>
</dbReference>
<dbReference type="Gene3D" id="2.170.130.10">
    <property type="entry name" value="TonB-dependent receptor, plug domain"/>
    <property type="match status" value="1"/>
</dbReference>
<evidence type="ECO:0000256" key="12">
    <source>
        <dbReference type="RuleBase" id="RU003357"/>
    </source>
</evidence>
<dbReference type="AlphaFoldDB" id="F5R809"/>
<dbReference type="GO" id="GO:0009279">
    <property type="term" value="C:cell outer membrane"/>
    <property type="evidence" value="ECO:0007669"/>
    <property type="project" value="UniProtKB-SubCell"/>
</dbReference>
<evidence type="ECO:0000256" key="6">
    <source>
        <dbReference type="ARBA" id="ARBA00022729"/>
    </source>
</evidence>